<organism evidence="2 3">
    <name type="scientific">Arthrobotrys musiformis</name>
    <dbReference type="NCBI Taxonomy" id="47236"/>
    <lineage>
        <taxon>Eukaryota</taxon>
        <taxon>Fungi</taxon>
        <taxon>Dikarya</taxon>
        <taxon>Ascomycota</taxon>
        <taxon>Pezizomycotina</taxon>
        <taxon>Orbiliomycetes</taxon>
        <taxon>Orbiliales</taxon>
        <taxon>Orbiliaceae</taxon>
        <taxon>Arthrobotrys</taxon>
    </lineage>
</organism>
<feature type="chain" id="PRO_5043967763" description="Lysine-specific metallo-endopeptidase domain-containing protein" evidence="1">
    <location>
        <begin position="20"/>
        <end position="340"/>
    </location>
</feature>
<gene>
    <name evidence="2" type="ORF">TWF481_010785</name>
</gene>
<name>A0AAV9W1U2_9PEZI</name>
<keyword evidence="3" id="KW-1185">Reference proteome</keyword>
<evidence type="ECO:0000313" key="2">
    <source>
        <dbReference type="EMBL" id="KAK6500441.1"/>
    </source>
</evidence>
<accession>A0AAV9W1U2</accession>
<dbReference type="Proteomes" id="UP001370758">
    <property type="component" value="Unassembled WGS sequence"/>
</dbReference>
<evidence type="ECO:0008006" key="4">
    <source>
        <dbReference type="Google" id="ProtNLM"/>
    </source>
</evidence>
<dbReference type="AlphaFoldDB" id="A0AAV9W1U2"/>
<dbReference type="EMBL" id="JAVHJL010000007">
    <property type="protein sequence ID" value="KAK6500441.1"/>
    <property type="molecule type" value="Genomic_DNA"/>
</dbReference>
<sequence>MMLITLFLSLFLIFGATSSSSIEDVFTIAKEGPGACADYEAVIIRRYYPDLIRMLSAGIELFDDSLKRETMAGNKDVFLRQIGARLMLGSWFGIKFEDPFPYDGKGVLNEPTDWLSYRFIKGGYLLKISRELRGTLSDILEKSLAFIAENQPPAHLNGRRPVIHCNDRWLKPQIEGHYFSDTNPCGNPLMLAFSCYNLAKITICPRGFEETPFSILRYWSIPGPGDDLNELDQNVVGSMHFLHEVLHLVLGPQGLKRYQTELYSMEDCRAAAIINDPALCETKKNPQSYVWMMVGAYFSQRSREMQRGYFEWSRGSPWYTSMSLRATSAIGLDEDEKESL</sequence>
<reference evidence="2 3" key="1">
    <citation type="submission" date="2023-08" db="EMBL/GenBank/DDBJ databases">
        <authorList>
            <person name="Palmer J.M."/>
        </authorList>
    </citation>
    <scope>NUCLEOTIDE SEQUENCE [LARGE SCALE GENOMIC DNA]</scope>
    <source>
        <strain evidence="2 3">TWF481</strain>
    </source>
</reference>
<feature type="signal peptide" evidence="1">
    <location>
        <begin position="1"/>
        <end position="19"/>
    </location>
</feature>
<protein>
    <recommendedName>
        <fullName evidence="4">Lysine-specific metallo-endopeptidase domain-containing protein</fullName>
    </recommendedName>
</protein>
<evidence type="ECO:0000256" key="1">
    <source>
        <dbReference type="SAM" id="SignalP"/>
    </source>
</evidence>
<comment type="caution">
    <text evidence="2">The sequence shown here is derived from an EMBL/GenBank/DDBJ whole genome shotgun (WGS) entry which is preliminary data.</text>
</comment>
<evidence type="ECO:0000313" key="3">
    <source>
        <dbReference type="Proteomes" id="UP001370758"/>
    </source>
</evidence>
<proteinExistence type="predicted"/>
<keyword evidence="1" id="KW-0732">Signal</keyword>